<evidence type="ECO:0000313" key="2">
    <source>
        <dbReference type="EMBL" id="AFZ37216.1"/>
    </source>
</evidence>
<protein>
    <recommendedName>
        <fullName evidence="1">IrrE N-terminal-like domain-containing protein</fullName>
    </recommendedName>
</protein>
<dbReference type="KEGG" id="scs:Sta7437_3720"/>
<keyword evidence="3" id="KW-1185">Reference proteome</keyword>
<dbReference type="Proteomes" id="UP000010473">
    <property type="component" value="Chromosome"/>
</dbReference>
<evidence type="ECO:0000313" key="3">
    <source>
        <dbReference type="Proteomes" id="UP000010473"/>
    </source>
</evidence>
<gene>
    <name evidence="2" type="ordered locus">Sta7437_3720</name>
</gene>
<evidence type="ECO:0000259" key="1">
    <source>
        <dbReference type="Pfam" id="PF06114"/>
    </source>
</evidence>
<dbReference type="EMBL" id="CP003653">
    <property type="protein sequence ID" value="AFZ37216.1"/>
    <property type="molecule type" value="Genomic_DNA"/>
</dbReference>
<dbReference type="Gene3D" id="1.10.10.2910">
    <property type="match status" value="1"/>
</dbReference>
<reference evidence="3" key="1">
    <citation type="journal article" date="2013" name="Proc. Natl. Acad. Sci. U.S.A.">
        <title>Improving the coverage of the cyanobacterial phylum using diversity-driven genome sequencing.</title>
        <authorList>
            <person name="Shih P.M."/>
            <person name="Wu D."/>
            <person name="Latifi A."/>
            <person name="Axen S.D."/>
            <person name="Fewer D.P."/>
            <person name="Talla E."/>
            <person name="Calteau A."/>
            <person name="Cai F."/>
            <person name="Tandeau de Marsac N."/>
            <person name="Rippka R."/>
            <person name="Herdman M."/>
            <person name="Sivonen K."/>
            <person name="Coursin T."/>
            <person name="Laurent T."/>
            <person name="Goodwin L."/>
            <person name="Nolan M."/>
            <person name="Davenport K.W."/>
            <person name="Han C.S."/>
            <person name="Rubin E.M."/>
            <person name="Eisen J.A."/>
            <person name="Woyke T."/>
            <person name="Gugger M."/>
            <person name="Kerfeld C.A."/>
        </authorList>
    </citation>
    <scope>NUCLEOTIDE SEQUENCE [LARGE SCALE GENOMIC DNA]</scope>
    <source>
        <strain evidence="3">ATCC 29371 / PCC 7437</strain>
    </source>
</reference>
<dbReference type="RefSeq" id="WP_015194877.1">
    <property type="nucleotide sequence ID" value="NC_019748.1"/>
</dbReference>
<dbReference type="InterPro" id="IPR052345">
    <property type="entry name" value="Rad_response_metalloprotease"/>
</dbReference>
<proteinExistence type="predicted"/>
<name>K9XYK9_STAC7</name>
<accession>K9XYK9</accession>
<organism evidence="2 3">
    <name type="scientific">Stanieria cyanosphaera (strain ATCC 29371 / PCC 7437)</name>
    <dbReference type="NCBI Taxonomy" id="111780"/>
    <lineage>
        <taxon>Bacteria</taxon>
        <taxon>Bacillati</taxon>
        <taxon>Cyanobacteriota</taxon>
        <taxon>Cyanophyceae</taxon>
        <taxon>Pleurocapsales</taxon>
        <taxon>Dermocarpellaceae</taxon>
        <taxon>Stanieria</taxon>
    </lineage>
</organism>
<dbReference type="PATRIC" id="fig|111780.3.peg.3850"/>
<dbReference type="AlphaFoldDB" id="K9XYK9"/>
<dbReference type="PANTHER" id="PTHR43236:SF1">
    <property type="entry name" value="BLL7220 PROTEIN"/>
    <property type="match status" value="1"/>
</dbReference>
<dbReference type="Pfam" id="PF06114">
    <property type="entry name" value="Peptidase_M78"/>
    <property type="match status" value="1"/>
</dbReference>
<dbReference type="InterPro" id="IPR010359">
    <property type="entry name" value="IrrE_HExxH"/>
</dbReference>
<dbReference type="HOGENOM" id="CLU_1198174_0_0_3"/>
<feature type="domain" description="IrrE N-terminal-like" evidence="1">
    <location>
        <begin position="135"/>
        <end position="191"/>
    </location>
</feature>
<sequence length="212" mass="24450">MSLSIFRPYSFIPKLTIEACALDILLQMQKTHNYLPKFPLDASRVAEFLGLDVVWDTISDDEYGAIAARILPLEKLIEINDRIPQLQGGLGESTIAHEIGHWVLHIDRTEVERQIRLKHRGLAIKVEPLLCRSLESTEGVEWQAQYFAGCLLMPQYYLLQLSQAKNLAKWQHLYQIAEQLGVTISNLVHRLQDLGWIYCDSQQKEIYLLKNH</sequence>
<dbReference type="eggNOG" id="COG2856">
    <property type="taxonomic scope" value="Bacteria"/>
</dbReference>
<dbReference type="PANTHER" id="PTHR43236">
    <property type="entry name" value="ANTITOXIN HIGA1"/>
    <property type="match status" value="1"/>
</dbReference>